<dbReference type="GO" id="GO:0016020">
    <property type="term" value="C:membrane"/>
    <property type="evidence" value="ECO:0007669"/>
    <property type="project" value="UniProtKB-SubCell"/>
</dbReference>
<evidence type="ECO:0000313" key="8">
    <source>
        <dbReference type="Proteomes" id="UP000005447"/>
    </source>
</evidence>
<comment type="similarity">
    <text evidence="2">Belongs to the clarin family.</text>
</comment>
<keyword evidence="8" id="KW-1185">Reference proteome</keyword>
<keyword evidence="5 6" id="KW-0472">Membrane</keyword>
<dbReference type="OrthoDB" id="9450082at2759"/>
<feature type="transmembrane region" description="Helical" evidence="6">
    <location>
        <begin position="7"/>
        <end position="34"/>
    </location>
</feature>
<sequence length="225" mass="25124">MPTTQKTLMFLSSFVTSLGSVIIICLILGTQAWITSTLATIDSFSNGSVIITYGIFRGKSTQELTQGLTEPDKDFEVFGILNNSPKSLQMATLVFLVLSLLTSLLSSAFTFYNSISNPYQTFLGPMGVYTWNGISAFSVFLAMLLFVGNTQSSQLSEELSRELYPGITIKEATHSYGYSFWLILLIILLNAVTVVIIFFYQKSRHQQRQAERKPMEFAPRDGILF</sequence>
<comment type="subcellular location">
    <subcellularLocation>
        <location evidence="1">Membrane</location>
        <topology evidence="1">Multi-pass membrane protein</topology>
    </subcellularLocation>
</comment>
<evidence type="ECO:0000313" key="7">
    <source>
        <dbReference type="Ensembl" id="ENSCPOP00000012737.2"/>
    </source>
</evidence>
<proteinExistence type="inferred from homology"/>
<dbReference type="GO" id="GO:0007605">
    <property type="term" value="P:sensory perception of sound"/>
    <property type="evidence" value="ECO:0007669"/>
    <property type="project" value="UniProtKB-ARBA"/>
</dbReference>
<protein>
    <submittedName>
        <fullName evidence="7">Clarin 3</fullName>
    </submittedName>
</protein>
<dbReference type="CTD" id="119467"/>
<evidence type="ECO:0000256" key="1">
    <source>
        <dbReference type="ARBA" id="ARBA00004141"/>
    </source>
</evidence>
<dbReference type="GeneID" id="100731705"/>
<keyword evidence="3 6" id="KW-0812">Transmembrane</keyword>
<name>H0VQC4_CAVPO</name>
<dbReference type="FunCoup" id="H0VQC4">
    <property type="interactions" value="2"/>
</dbReference>
<keyword evidence="4 6" id="KW-1133">Transmembrane helix</keyword>
<evidence type="ECO:0000256" key="6">
    <source>
        <dbReference type="SAM" id="Phobius"/>
    </source>
</evidence>
<dbReference type="InParanoid" id="H0VQC4"/>
<evidence type="ECO:0000256" key="4">
    <source>
        <dbReference type="ARBA" id="ARBA00022989"/>
    </source>
</evidence>
<dbReference type="Ensembl" id="ENSCPOT00000014281.3">
    <property type="protein sequence ID" value="ENSCPOP00000012737.2"/>
    <property type="gene ID" value="ENSCPOG00000014139.4"/>
</dbReference>
<dbReference type="Gene3D" id="1.20.140.150">
    <property type="match status" value="1"/>
</dbReference>
<reference evidence="7" key="2">
    <citation type="submission" date="2025-08" db="UniProtKB">
        <authorList>
            <consortium name="Ensembl"/>
        </authorList>
    </citation>
    <scope>IDENTIFICATION</scope>
    <source>
        <strain evidence="7">2N</strain>
    </source>
</reference>
<feature type="transmembrane region" description="Helical" evidence="6">
    <location>
        <begin position="93"/>
        <end position="115"/>
    </location>
</feature>
<dbReference type="Pfam" id="PF25807">
    <property type="entry name" value="Clarin-2"/>
    <property type="match status" value="1"/>
</dbReference>
<dbReference type="PANTHER" id="PTHR31548">
    <property type="entry name" value="CLARIN"/>
    <property type="match status" value="1"/>
</dbReference>
<evidence type="ECO:0000256" key="3">
    <source>
        <dbReference type="ARBA" id="ARBA00022692"/>
    </source>
</evidence>
<feature type="transmembrane region" description="Helical" evidence="6">
    <location>
        <begin position="127"/>
        <end position="147"/>
    </location>
</feature>
<dbReference type="PANTHER" id="PTHR31548:SF3">
    <property type="entry name" value="CLARIN-3"/>
    <property type="match status" value="1"/>
</dbReference>
<evidence type="ECO:0000256" key="2">
    <source>
        <dbReference type="ARBA" id="ARBA00005787"/>
    </source>
</evidence>
<dbReference type="VEuPathDB" id="HostDB:ENSCPOG00000014139"/>
<dbReference type="KEGG" id="cpoc:100731705"/>
<feature type="transmembrane region" description="Helical" evidence="6">
    <location>
        <begin position="178"/>
        <end position="200"/>
    </location>
</feature>
<dbReference type="EMBL" id="AAKN02002908">
    <property type="status" value="NOT_ANNOTATED_CDS"/>
    <property type="molecule type" value="Genomic_DNA"/>
</dbReference>
<dbReference type="RefSeq" id="XP_003479856.1">
    <property type="nucleotide sequence ID" value="XM_003479808.4"/>
</dbReference>
<evidence type="ECO:0000256" key="5">
    <source>
        <dbReference type="ARBA" id="ARBA00023136"/>
    </source>
</evidence>
<dbReference type="eggNOG" id="ENOG502S2S8">
    <property type="taxonomic scope" value="Eukaryota"/>
</dbReference>
<organism evidence="7 8">
    <name type="scientific">Cavia porcellus</name>
    <name type="common">Guinea pig</name>
    <dbReference type="NCBI Taxonomy" id="10141"/>
    <lineage>
        <taxon>Eukaryota</taxon>
        <taxon>Metazoa</taxon>
        <taxon>Chordata</taxon>
        <taxon>Craniata</taxon>
        <taxon>Vertebrata</taxon>
        <taxon>Euteleostomi</taxon>
        <taxon>Mammalia</taxon>
        <taxon>Eutheria</taxon>
        <taxon>Euarchontoglires</taxon>
        <taxon>Glires</taxon>
        <taxon>Rodentia</taxon>
        <taxon>Hystricomorpha</taxon>
        <taxon>Caviidae</taxon>
        <taxon>Cavia</taxon>
    </lineage>
</organism>
<dbReference type="AlphaFoldDB" id="H0VQC4"/>
<dbReference type="InterPro" id="IPR026748">
    <property type="entry name" value="Clarin"/>
</dbReference>
<reference evidence="8" key="1">
    <citation type="journal article" date="2011" name="Nature">
        <title>A high-resolution map of human evolutionary constraint using 29 mammals.</title>
        <authorList>
            <person name="Lindblad-Toh K."/>
            <person name="Garber M."/>
            <person name="Zuk O."/>
            <person name="Lin M.F."/>
            <person name="Parker B.J."/>
            <person name="Washietl S."/>
            <person name="Kheradpour P."/>
            <person name="Ernst J."/>
            <person name="Jordan G."/>
            <person name="Mauceli E."/>
            <person name="Ward L.D."/>
            <person name="Lowe C.B."/>
            <person name="Holloway A.K."/>
            <person name="Clamp M."/>
            <person name="Gnerre S."/>
            <person name="Alfoldi J."/>
            <person name="Beal K."/>
            <person name="Chang J."/>
            <person name="Clawson H."/>
            <person name="Cuff J."/>
            <person name="Di Palma F."/>
            <person name="Fitzgerald S."/>
            <person name="Flicek P."/>
            <person name="Guttman M."/>
            <person name="Hubisz M.J."/>
            <person name="Jaffe D.B."/>
            <person name="Jungreis I."/>
            <person name="Kent W.J."/>
            <person name="Kostka D."/>
            <person name="Lara M."/>
            <person name="Martins A.L."/>
            <person name="Massingham T."/>
            <person name="Moltke I."/>
            <person name="Raney B.J."/>
            <person name="Rasmussen M.D."/>
            <person name="Robinson J."/>
            <person name="Stark A."/>
            <person name="Vilella A.J."/>
            <person name="Wen J."/>
            <person name="Xie X."/>
            <person name="Zody M.C."/>
            <person name="Baldwin J."/>
            <person name="Bloom T."/>
            <person name="Chin C.W."/>
            <person name="Heiman D."/>
            <person name="Nicol R."/>
            <person name="Nusbaum C."/>
            <person name="Young S."/>
            <person name="Wilkinson J."/>
            <person name="Worley K.C."/>
            <person name="Kovar C.L."/>
            <person name="Muzny D.M."/>
            <person name="Gibbs R.A."/>
            <person name="Cree A."/>
            <person name="Dihn H.H."/>
            <person name="Fowler G."/>
            <person name="Jhangiani S."/>
            <person name="Joshi V."/>
            <person name="Lee S."/>
            <person name="Lewis L.R."/>
            <person name="Nazareth L.V."/>
            <person name="Okwuonu G."/>
            <person name="Santibanez J."/>
            <person name="Warren W.C."/>
            <person name="Mardis E.R."/>
            <person name="Weinstock G.M."/>
            <person name="Wilson R.K."/>
            <person name="Delehaunty K."/>
            <person name="Dooling D."/>
            <person name="Fronik C."/>
            <person name="Fulton L."/>
            <person name="Fulton B."/>
            <person name="Graves T."/>
            <person name="Minx P."/>
            <person name="Sodergren E."/>
            <person name="Birney E."/>
            <person name="Margulies E.H."/>
            <person name="Herrero J."/>
            <person name="Green E.D."/>
            <person name="Haussler D."/>
            <person name="Siepel A."/>
            <person name="Goldman N."/>
            <person name="Pollard K.S."/>
            <person name="Pedersen J.S."/>
            <person name="Lander E.S."/>
            <person name="Kellis M."/>
        </authorList>
    </citation>
    <scope>NUCLEOTIDE SEQUENCE [LARGE SCALE GENOMIC DNA]</scope>
    <source>
        <strain evidence="8">2N</strain>
    </source>
</reference>
<reference evidence="7" key="3">
    <citation type="submission" date="2025-09" db="UniProtKB">
        <authorList>
            <consortium name="Ensembl"/>
        </authorList>
    </citation>
    <scope>IDENTIFICATION</scope>
    <source>
        <strain evidence="7">2N</strain>
    </source>
</reference>
<gene>
    <name evidence="7" type="primary">CLRN3</name>
</gene>
<dbReference type="Bgee" id="ENSCPOG00000014139">
    <property type="expression patterns" value="Expressed in adult mammalian kidney"/>
</dbReference>
<dbReference type="GeneTree" id="ENSGT00850000132319"/>
<accession>H0VQC4</accession>
<dbReference type="OMA" id="IIIVFYQ"/>
<dbReference type="HOGENOM" id="CLU_1224445_0_0_1"/>
<dbReference type="Proteomes" id="UP000005447">
    <property type="component" value="Unassembled WGS sequence"/>
</dbReference>